<evidence type="ECO:0000313" key="3">
    <source>
        <dbReference type="EMBL" id="WVZ16372.1"/>
    </source>
</evidence>
<evidence type="ECO:0000256" key="1">
    <source>
        <dbReference type="SAM" id="Coils"/>
    </source>
</evidence>
<organism evidence="3 4">
    <name type="scientific">Vigna mungo</name>
    <name type="common">Black gram</name>
    <name type="synonym">Phaseolus mungo</name>
    <dbReference type="NCBI Taxonomy" id="3915"/>
    <lineage>
        <taxon>Eukaryota</taxon>
        <taxon>Viridiplantae</taxon>
        <taxon>Streptophyta</taxon>
        <taxon>Embryophyta</taxon>
        <taxon>Tracheophyta</taxon>
        <taxon>Spermatophyta</taxon>
        <taxon>Magnoliopsida</taxon>
        <taxon>eudicotyledons</taxon>
        <taxon>Gunneridae</taxon>
        <taxon>Pentapetalae</taxon>
        <taxon>rosids</taxon>
        <taxon>fabids</taxon>
        <taxon>Fabales</taxon>
        <taxon>Fabaceae</taxon>
        <taxon>Papilionoideae</taxon>
        <taxon>50 kb inversion clade</taxon>
        <taxon>NPAAA clade</taxon>
        <taxon>indigoferoid/millettioid clade</taxon>
        <taxon>Phaseoleae</taxon>
        <taxon>Vigna</taxon>
    </lineage>
</organism>
<accession>A0AAQ3NX14</accession>
<evidence type="ECO:0000256" key="2">
    <source>
        <dbReference type="SAM" id="MobiDB-lite"/>
    </source>
</evidence>
<keyword evidence="1" id="KW-0175">Coiled coil</keyword>
<feature type="region of interest" description="Disordered" evidence="2">
    <location>
        <begin position="216"/>
        <end position="245"/>
    </location>
</feature>
<dbReference type="EMBL" id="CP144698">
    <property type="protein sequence ID" value="WVZ16372.1"/>
    <property type="molecule type" value="Genomic_DNA"/>
</dbReference>
<sequence>MSQPKLQRDDDPKKNCLEKEIRRKLLKNRKERHSPRKPDSGFGSRLGVGKVVTPYNTCPKAVWLSMTSQTDYVSPALVAFIVDQYLCGNQFYKTMATFRNEALPLFNLLSLEEMLNQYILTKRQNERLEEENVMVMQEKNRIQKLLQDIQNALDSFNARSPMSNVTAMITNSVIVPPMENSIKTPLAKPMANVNFSSPIIRVFHKKRKDISTVDESAFAKKRRGRQPRKRKQVPAYTVDVHTDAN</sequence>
<dbReference type="PANTHER" id="PTHR35117:SF1">
    <property type="entry name" value="MYOSIN-M HEAVY PROTEIN"/>
    <property type="match status" value="1"/>
</dbReference>
<feature type="compositionally biased region" description="Basic residues" evidence="2">
    <location>
        <begin position="24"/>
        <end position="35"/>
    </location>
</feature>
<feature type="coiled-coil region" evidence="1">
    <location>
        <begin position="111"/>
        <end position="159"/>
    </location>
</feature>
<reference evidence="3 4" key="1">
    <citation type="journal article" date="2023" name="Life. Sci Alliance">
        <title>Evolutionary insights into 3D genome organization and epigenetic landscape of Vigna mungo.</title>
        <authorList>
            <person name="Junaid A."/>
            <person name="Singh B."/>
            <person name="Bhatia S."/>
        </authorList>
    </citation>
    <scope>NUCLEOTIDE SEQUENCE [LARGE SCALE GENOMIC DNA]</scope>
    <source>
        <strain evidence="3">Urdbean</strain>
    </source>
</reference>
<keyword evidence="4" id="KW-1185">Reference proteome</keyword>
<gene>
    <name evidence="3" type="ORF">V8G54_009354</name>
</gene>
<name>A0AAQ3NX14_VIGMU</name>
<feature type="compositionally biased region" description="Basic residues" evidence="2">
    <location>
        <begin position="219"/>
        <end position="232"/>
    </location>
</feature>
<protein>
    <submittedName>
        <fullName evidence="3">Uncharacterized protein</fullName>
    </submittedName>
</protein>
<dbReference type="Proteomes" id="UP001374535">
    <property type="component" value="Chromosome 3"/>
</dbReference>
<dbReference type="PANTHER" id="PTHR35117">
    <property type="entry name" value="MYOSIN-M HEAVY PROTEIN"/>
    <property type="match status" value="1"/>
</dbReference>
<dbReference type="AlphaFoldDB" id="A0AAQ3NX14"/>
<evidence type="ECO:0000313" key="4">
    <source>
        <dbReference type="Proteomes" id="UP001374535"/>
    </source>
</evidence>
<proteinExistence type="predicted"/>
<feature type="region of interest" description="Disordered" evidence="2">
    <location>
        <begin position="23"/>
        <end position="45"/>
    </location>
</feature>